<dbReference type="SUPFAM" id="SSF55486">
    <property type="entry name" value="Metalloproteases ('zincins'), catalytic domain"/>
    <property type="match status" value="1"/>
</dbReference>
<dbReference type="Pfam" id="PF17148">
    <property type="entry name" value="DUF5117"/>
    <property type="match status" value="1"/>
</dbReference>
<feature type="domain" description="EcxA zinc-binding" evidence="2">
    <location>
        <begin position="417"/>
        <end position="726"/>
    </location>
</feature>
<accession>A0A6I4U2A2</accession>
<dbReference type="InterPro" id="IPR032534">
    <property type="entry name" value="EcxA_zinc-bd"/>
</dbReference>
<dbReference type="PANTHER" id="PTHR38478:SF1">
    <property type="entry name" value="ZINC DEPENDENT METALLOPROTEASE DOMAIN LIPOPROTEIN"/>
    <property type="match status" value="1"/>
</dbReference>
<evidence type="ECO:0000259" key="3">
    <source>
        <dbReference type="Pfam" id="PF17148"/>
    </source>
</evidence>
<dbReference type="Proteomes" id="UP000469430">
    <property type="component" value="Unassembled WGS sequence"/>
</dbReference>
<evidence type="ECO:0000313" key="5">
    <source>
        <dbReference type="Proteomes" id="UP000469430"/>
    </source>
</evidence>
<protein>
    <submittedName>
        <fullName evidence="4">DUF5117 domain-containing protein</fullName>
    </submittedName>
</protein>
<dbReference type="InterPro" id="IPR024079">
    <property type="entry name" value="MetalloPept_cat_dom_sf"/>
</dbReference>
<dbReference type="EMBL" id="WTYJ01000004">
    <property type="protein sequence ID" value="MXP00764.1"/>
    <property type="molecule type" value="Genomic_DNA"/>
</dbReference>
<dbReference type="Gene3D" id="3.40.390.10">
    <property type="entry name" value="Collagenase (Catalytic Domain)"/>
    <property type="match status" value="1"/>
</dbReference>
<dbReference type="GO" id="GO:0008237">
    <property type="term" value="F:metallopeptidase activity"/>
    <property type="evidence" value="ECO:0007669"/>
    <property type="project" value="InterPro"/>
</dbReference>
<dbReference type="InterPro" id="IPR033413">
    <property type="entry name" value="DUF5117"/>
</dbReference>
<evidence type="ECO:0000313" key="4">
    <source>
        <dbReference type="EMBL" id="MXP00764.1"/>
    </source>
</evidence>
<evidence type="ECO:0000256" key="1">
    <source>
        <dbReference type="SAM" id="SignalP"/>
    </source>
</evidence>
<evidence type="ECO:0000259" key="2">
    <source>
        <dbReference type="Pfam" id="PF16313"/>
    </source>
</evidence>
<dbReference type="InterPro" id="IPR034032">
    <property type="entry name" value="Zn_MMP-like_bac"/>
</dbReference>
<dbReference type="CDD" id="cd04276">
    <property type="entry name" value="ZnMc_MMP_like_2"/>
    <property type="match status" value="1"/>
</dbReference>
<sequence length="830" mass="88953">MQHRHKTTPHSATSRARQAGRTRFLRSLAVALPIYVLAQAGPASAQEAPLFPTRAVADKGTVHFTLPRAAADGMSGCYIYSSALRSGLGSSEVRLDRGMLGDTQLLCFRRMGNKVAATFENATFRATGDAMTTRGARESFTHSVAAMLDIASETSSGDLVVDMAPLLSSDVIKIADALNRDGKGFRPAPQHSAIDTASLRAFPDNVEIDTVQTFTSDTPGRQASAVGPDANRPSFIVHHSFIRLPDDGYQPRLADPRAPAFGPIVYDYGSPLGQPVAVQLAARFRLEKTDPAAARSPVKKPIVFYIDPAAPEPVRSALREGVDYWKQSFDRAGYIDAFRTEILPEGADPMDIRYNMVHWTNRLTRGWSYGGGIIDPRTGEIIRGNVVLGALRVRQDIAIFEGLVGTAENGSGSGNDPVRAALDRIRQLGAHEVGHALGFMHNFAGSTQDRTSVMDYPPPRIKLTNGQIDLSDAYAQGGGVWDDFSVDWLYGAPPPGVDAEAHAAQKALAIAAAGVKFVTDIDGRSPDLPSPIASMWDDGPEPVAALAHMMAVRDVALANFGDKTLLPGEPLAHLRRKFVPVWLLHRYDVDAAGKLIGGLDYEYAVRGDNHPDPKPFPAAQQRAAIAALIGTLASSKLTVPDALVPKLSVPIPRTNDIQFNNEVFANAGAAAFDPLVAADVAAQITLDSLLAPSRLTRVHEQNRRDTSMPGVAELVDAIDRDVISARSDAVGRRIAYRALLTIAETQRDPTTSPAVAAILADRLGTIGTRLAASGRGEDGEWARYMSGLLKDDARLSALLGQRQAAPEIPPGMPIGGSTGWFGESTGWFDE</sequence>
<feature type="chain" id="PRO_5026113937" evidence="1">
    <location>
        <begin position="46"/>
        <end position="830"/>
    </location>
</feature>
<proteinExistence type="predicted"/>
<dbReference type="Pfam" id="PF16313">
    <property type="entry name" value="DUF4953"/>
    <property type="match status" value="1"/>
</dbReference>
<gene>
    <name evidence="4" type="ORF">GRI97_17370</name>
</gene>
<comment type="caution">
    <text evidence="4">The sequence shown here is derived from an EMBL/GenBank/DDBJ whole genome shotgun (WGS) entry which is preliminary data.</text>
</comment>
<feature type="signal peptide" evidence="1">
    <location>
        <begin position="1"/>
        <end position="45"/>
    </location>
</feature>
<keyword evidence="1" id="KW-0732">Signal</keyword>
<keyword evidence="5" id="KW-1185">Reference proteome</keyword>
<feature type="domain" description="DUF5117" evidence="3">
    <location>
        <begin position="98"/>
        <end position="288"/>
    </location>
</feature>
<dbReference type="RefSeq" id="WP_161392478.1">
    <property type="nucleotide sequence ID" value="NZ_JBHSCP010000003.1"/>
</dbReference>
<organism evidence="4 5">
    <name type="scientific">Croceibacterium xixiisoli</name>
    <dbReference type="NCBI Taxonomy" id="1476466"/>
    <lineage>
        <taxon>Bacteria</taxon>
        <taxon>Pseudomonadati</taxon>
        <taxon>Pseudomonadota</taxon>
        <taxon>Alphaproteobacteria</taxon>
        <taxon>Sphingomonadales</taxon>
        <taxon>Erythrobacteraceae</taxon>
        <taxon>Croceibacterium</taxon>
    </lineage>
</organism>
<reference evidence="4 5" key="1">
    <citation type="submission" date="2019-12" db="EMBL/GenBank/DDBJ databases">
        <title>Genomic-based taxomic classification of the family Erythrobacteraceae.</title>
        <authorList>
            <person name="Xu L."/>
        </authorList>
    </citation>
    <scope>NUCLEOTIDE SEQUENCE [LARGE SCALE GENOMIC DNA]</scope>
    <source>
        <strain evidence="4 5">S36</strain>
    </source>
</reference>
<dbReference type="AlphaFoldDB" id="A0A6I4U2A2"/>
<name>A0A6I4U2A2_9SPHN</name>
<dbReference type="OrthoDB" id="9776599at2"/>
<dbReference type="PANTHER" id="PTHR38478">
    <property type="entry name" value="PEPTIDASE M1A AND M12B"/>
    <property type="match status" value="1"/>
</dbReference>